<comment type="similarity">
    <text evidence="2">Belongs to the EamA transporter family.</text>
</comment>
<evidence type="ECO:0000256" key="4">
    <source>
        <dbReference type="ARBA" id="ARBA00022692"/>
    </source>
</evidence>
<dbReference type="Pfam" id="PF00892">
    <property type="entry name" value="EamA"/>
    <property type="match status" value="2"/>
</dbReference>
<feature type="transmembrane region" description="Helical" evidence="7">
    <location>
        <begin position="271"/>
        <end position="288"/>
    </location>
</feature>
<evidence type="ECO:0000256" key="5">
    <source>
        <dbReference type="ARBA" id="ARBA00022989"/>
    </source>
</evidence>
<dbReference type="AlphaFoldDB" id="A0A3E2N3N0"/>
<evidence type="ECO:0000256" key="2">
    <source>
        <dbReference type="ARBA" id="ARBA00007362"/>
    </source>
</evidence>
<keyword evidence="5 7" id="KW-1133">Transmembrane helix</keyword>
<protein>
    <submittedName>
        <fullName evidence="9">DMT family transporter</fullName>
    </submittedName>
</protein>
<feature type="transmembrane region" description="Helical" evidence="7">
    <location>
        <begin position="90"/>
        <end position="116"/>
    </location>
</feature>
<dbReference type="SUPFAM" id="SSF103481">
    <property type="entry name" value="Multidrug resistance efflux transporter EmrE"/>
    <property type="match status" value="2"/>
</dbReference>
<feature type="domain" description="EamA" evidence="8">
    <location>
        <begin position="152"/>
        <end position="288"/>
    </location>
</feature>
<feature type="domain" description="EamA" evidence="8">
    <location>
        <begin position="8"/>
        <end position="140"/>
    </location>
</feature>
<feature type="transmembrane region" description="Helical" evidence="7">
    <location>
        <begin position="217"/>
        <end position="236"/>
    </location>
</feature>
<proteinExistence type="inferred from homology"/>
<feature type="transmembrane region" description="Helical" evidence="7">
    <location>
        <begin position="147"/>
        <end position="167"/>
    </location>
</feature>
<feature type="transmembrane region" description="Helical" evidence="7">
    <location>
        <begin position="123"/>
        <end position="141"/>
    </location>
</feature>
<evidence type="ECO:0000256" key="3">
    <source>
        <dbReference type="ARBA" id="ARBA00022475"/>
    </source>
</evidence>
<dbReference type="PANTHER" id="PTHR32322">
    <property type="entry name" value="INNER MEMBRANE TRANSPORTER"/>
    <property type="match status" value="1"/>
</dbReference>
<gene>
    <name evidence="9" type="ORF">DS742_28055</name>
</gene>
<reference evidence="9 10" key="1">
    <citation type="submission" date="2018-07" db="EMBL/GenBank/DDBJ databases">
        <title>New species, Clostridium PI-S10-A1B.</title>
        <authorList>
            <person name="Krishna G."/>
            <person name="Summeta K."/>
            <person name="Shikha S."/>
            <person name="Prabhu P.B."/>
            <person name="Suresh K."/>
        </authorList>
    </citation>
    <scope>NUCLEOTIDE SEQUENCE [LARGE SCALE GENOMIC DNA]</scope>
    <source>
        <strain evidence="9 10">PI-S10-A1B</strain>
    </source>
</reference>
<dbReference type="EMBL" id="QOHO01000136">
    <property type="protein sequence ID" value="RFZ75609.1"/>
    <property type="molecule type" value="Genomic_DNA"/>
</dbReference>
<dbReference type="PANTHER" id="PTHR32322:SF18">
    <property type="entry name" value="S-ADENOSYLMETHIONINE_S-ADENOSYLHOMOCYSTEINE TRANSPORTER"/>
    <property type="match status" value="1"/>
</dbReference>
<feature type="transmembrane region" description="Helical" evidence="7">
    <location>
        <begin position="37"/>
        <end position="55"/>
    </location>
</feature>
<dbReference type="InterPro" id="IPR037185">
    <property type="entry name" value="EmrE-like"/>
</dbReference>
<comment type="caution">
    <text evidence="9">The sequence shown here is derived from an EMBL/GenBank/DDBJ whole genome shotgun (WGS) entry which is preliminary data.</text>
</comment>
<feature type="transmembrane region" description="Helical" evidence="7">
    <location>
        <begin position="248"/>
        <end position="265"/>
    </location>
</feature>
<evidence type="ECO:0000259" key="8">
    <source>
        <dbReference type="Pfam" id="PF00892"/>
    </source>
</evidence>
<evidence type="ECO:0000256" key="7">
    <source>
        <dbReference type="SAM" id="Phobius"/>
    </source>
</evidence>
<feature type="transmembrane region" description="Helical" evidence="7">
    <location>
        <begin position="67"/>
        <end position="84"/>
    </location>
</feature>
<feature type="transmembrane region" description="Helical" evidence="7">
    <location>
        <begin position="188"/>
        <end position="205"/>
    </location>
</feature>
<comment type="subcellular location">
    <subcellularLocation>
        <location evidence="1">Cell membrane</location>
        <topology evidence="1">Multi-pass membrane protein</topology>
    </subcellularLocation>
</comment>
<feature type="transmembrane region" description="Helical" evidence="7">
    <location>
        <begin position="12"/>
        <end position="31"/>
    </location>
</feature>
<dbReference type="OrthoDB" id="9805239at2"/>
<name>A0A3E2N3N0_9FIRM</name>
<dbReference type="InterPro" id="IPR050638">
    <property type="entry name" value="AA-Vitamin_Transporters"/>
</dbReference>
<organism evidence="9 10">
    <name type="scientific">Lacrimispora amygdalina</name>
    <dbReference type="NCBI Taxonomy" id="253257"/>
    <lineage>
        <taxon>Bacteria</taxon>
        <taxon>Bacillati</taxon>
        <taxon>Bacillota</taxon>
        <taxon>Clostridia</taxon>
        <taxon>Lachnospirales</taxon>
        <taxon>Lachnospiraceae</taxon>
        <taxon>Lacrimispora</taxon>
    </lineage>
</organism>
<keyword evidence="3" id="KW-1003">Cell membrane</keyword>
<keyword evidence="4 7" id="KW-0812">Transmembrane</keyword>
<dbReference type="Proteomes" id="UP000260680">
    <property type="component" value="Unassembled WGS sequence"/>
</dbReference>
<dbReference type="RefSeq" id="WP_117420198.1">
    <property type="nucleotide sequence ID" value="NZ_QOHO01000136.1"/>
</dbReference>
<sequence length="306" mass="34124">MNRKKEVTGHLLAFITIFIWGTTFISTKILLKSFSPVEILFLRFTIGFLALFLAYPRRLRVTERKQELYFAAAGLCGVTLYFLLENIALTYTFATNVGVVVSIAPFFTALLAHWFLDGEKLRVPFFIGFIVALFGICLISFNGVSNLQLNPLGDILTVAAAGVWAAYSVLTKKISGFYYNTIQTTRRIFFYGLVFMIPALFLFGFRPDMSRLIQPINLFNILFLGLGASAVCFVTWNSAVKILGAVKTSVYIYLVPVVTVATSVMVLREEITGMAVLGTIFTLAGLVLSERKNRVKSKGELEHERG</sequence>
<evidence type="ECO:0000313" key="9">
    <source>
        <dbReference type="EMBL" id="RFZ75609.1"/>
    </source>
</evidence>
<dbReference type="InterPro" id="IPR000620">
    <property type="entry name" value="EamA_dom"/>
</dbReference>
<dbReference type="GO" id="GO:0005886">
    <property type="term" value="C:plasma membrane"/>
    <property type="evidence" value="ECO:0007669"/>
    <property type="project" value="UniProtKB-SubCell"/>
</dbReference>
<evidence type="ECO:0000313" key="10">
    <source>
        <dbReference type="Proteomes" id="UP000260680"/>
    </source>
</evidence>
<evidence type="ECO:0000256" key="6">
    <source>
        <dbReference type="ARBA" id="ARBA00023136"/>
    </source>
</evidence>
<keyword evidence="6 7" id="KW-0472">Membrane</keyword>
<accession>A0A3E2N3N0</accession>
<evidence type="ECO:0000256" key="1">
    <source>
        <dbReference type="ARBA" id="ARBA00004651"/>
    </source>
</evidence>